<dbReference type="GO" id="GO:0019290">
    <property type="term" value="P:siderophore biosynthetic process"/>
    <property type="evidence" value="ECO:0007669"/>
    <property type="project" value="InterPro"/>
</dbReference>
<keyword evidence="3 11" id="KW-0560">Oxidoreductase</keyword>
<organism evidence="11 12">
    <name type="scientific">Streptomyces botrytidirepellens</name>
    <dbReference type="NCBI Taxonomy" id="2486417"/>
    <lineage>
        <taxon>Bacteria</taxon>
        <taxon>Bacillati</taxon>
        <taxon>Actinomycetota</taxon>
        <taxon>Actinomycetes</taxon>
        <taxon>Kitasatosporales</taxon>
        <taxon>Streptomycetaceae</taxon>
        <taxon>Streptomyces</taxon>
    </lineage>
</organism>
<gene>
    <name evidence="11" type="ORF">EEJ42_26955</name>
</gene>
<sequence length="265" mass="27623">MTEHKDTADIACRVALVTGAAGGIGTAIARALAGRGTLVAAVDKDADRLTDLVEKMAADGLTAAAFPADVTDSGRIDEVVDRIETELGAVDLLVNAAGVMRAGSALDMSDLDWRAIFSINLDGVFHCSRAVASRMKERGEGAIVTVASNAGRIPRVHMAAYGASKAAASLYTKSLGLELAEYGIRCNVVSPGSTDTDMLRALWSAEADRQTTIDGSMTTYKTGIPLRRIAEPGDIADAVVFLASDRARHITMQDLCVDGGAILGV</sequence>
<protein>
    <recommendedName>
        <fullName evidence="7 8">2,3-dihydro-2,3-dihydroxybenzoate dehydrogenase</fullName>
        <ecNumber evidence="6 8">1.3.1.28</ecNumber>
    </recommendedName>
</protein>
<dbReference type="AlphaFoldDB" id="A0A3M8VPD4"/>
<dbReference type="FunFam" id="3.40.50.720:FF:000160">
    <property type="entry name" value="2,3-dihydro-2,3-dihydroxybenzoate dehydrogenase"/>
    <property type="match status" value="1"/>
</dbReference>
<dbReference type="PRINTS" id="PR01397">
    <property type="entry name" value="DHBDHDRGNASE"/>
</dbReference>
<evidence type="ECO:0000256" key="8">
    <source>
        <dbReference type="NCBIfam" id="TIGR04316"/>
    </source>
</evidence>
<comment type="pathway">
    <text evidence="1">Siderophore biosynthesis.</text>
</comment>
<dbReference type="InterPro" id="IPR036291">
    <property type="entry name" value="NAD(P)-bd_dom_sf"/>
</dbReference>
<comment type="similarity">
    <text evidence="2 9">Belongs to the short-chain dehydrogenases/reductases (SDR) family.</text>
</comment>
<accession>A0A3M8VPD4</accession>
<dbReference type="Gene3D" id="3.40.50.720">
    <property type="entry name" value="NAD(P)-binding Rossmann-like Domain"/>
    <property type="match status" value="1"/>
</dbReference>
<keyword evidence="12" id="KW-1185">Reference proteome</keyword>
<evidence type="ECO:0000256" key="9">
    <source>
        <dbReference type="RuleBase" id="RU000363"/>
    </source>
</evidence>
<dbReference type="NCBIfam" id="TIGR04316">
    <property type="entry name" value="dhbA_paeA"/>
    <property type="match status" value="1"/>
</dbReference>
<evidence type="ECO:0000256" key="5">
    <source>
        <dbReference type="ARBA" id="ARBA00052874"/>
    </source>
</evidence>
<dbReference type="SUPFAM" id="SSF51735">
    <property type="entry name" value="NAD(P)-binding Rossmann-fold domains"/>
    <property type="match status" value="1"/>
</dbReference>
<evidence type="ECO:0000256" key="7">
    <source>
        <dbReference type="ARBA" id="ARBA00067530"/>
    </source>
</evidence>
<dbReference type="InterPro" id="IPR002347">
    <property type="entry name" value="SDR_fam"/>
</dbReference>
<proteinExistence type="inferred from homology"/>
<evidence type="ECO:0000256" key="6">
    <source>
        <dbReference type="ARBA" id="ARBA00066334"/>
    </source>
</evidence>
<dbReference type="NCBIfam" id="NF006074">
    <property type="entry name" value="PRK08220.1"/>
    <property type="match status" value="1"/>
</dbReference>
<dbReference type="PANTHER" id="PTHR42760:SF115">
    <property type="entry name" value="3-OXOACYL-[ACYL-CARRIER-PROTEIN] REDUCTASE FABG"/>
    <property type="match status" value="1"/>
</dbReference>
<evidence type="ECO:0000313" key="11">
    <source>
        <dbReference type="EMBL" id="RNG18301.1"/>
    </source>
</evidence>
<dbReference type="Proteomes" id="UP000275401">
    <property type="component" value="Unassembled WGS sequence"/>
</dbReference>
<dbReference type="GO" id="GO:0016616">
    <property type="term" value="F:oxidoreductase activity, acting on the CH-OH group of donors, NAD or NADP as acceptor"/>
    <property type="evidence" value="ECO:0007669"/>
    <property type="project" value="UniProtKB-ARBA"/>
</dbReference>
<reference evidence="11 12" key="1">
    <citation type="submission" date="2018-11" db="EMBL/GenBank/DDBJ databases">
        <title>The Potential of Streptomyces as Biocontrol Agents against the Tomato grey mould, Botrytis cinerea (Gray mold) Frontiers in Microbiology.</title>
        <authorList>
            <person name="Li D."/>
        </authorList>
    </citation>
    <scope>NUCLEOTIDE SEQUENCE [LARGE SCALE GENOMIC DNA]</scope>
    <source>
        <strain evidence="11 12">NEAU-LD23</strain>
    </source>
</reference>
<dbReference type="Pfam" id="PF00106">
    <property type="entry name" value="adh_short"/>
    <property type="match status" value="1"/>
</dbReference>
<dbReference type="InterPro" id="IPR003560">
    <property type="entry name" value="DHB_DH"/>
</dbReference>
<dbReference type="EMBL" id="RIBZ01000314">
    <property type="protein sequence ID" value="RNG18301.1"/>
    <property type="molecule type" value="Genomic_DNA"/>
</dbReference>
<keyword evidence="4" id="KW-0520">NAD</keyword>
<comment type="caution">
    <text evidence="11">The sequence shown here is derived from an EMBL/GenBank/DDBJ whole genome shotgun (WGS) entry which is preliminary data.</text>
</comment>
<dbReference type="PANTHER" id="PTHR42760">
    <property type="entry name" value="SHORT-CHAIN DEHYDROGENASES/REDUCTASES FAMILY MEMBER"/>
    <property type="match status" value="1"/>
</dbReference>
<dbReference type="InterPro" id="IPR057326">
    <property type="entry name" value="KR_dom"/>
</dbReference>
<dbReference type="RefSeq" id="WP_123103806.1">
    <property type="nucleotide sequence ID" value="NZ_RIBZ01000314.1"/>
</dbReference>
<evidence type="ECO:0000256" key="3">
    <source>
        <dbReference type="ARBA" id="ARBA00023002"/>
    </source>
</evidence>
<name>A0A3M8VPD4_9ACTN</name>
<evidence type="ECO:0000256" key="2">
    <source>
        <dbReference type="ARBA" id="ARBA00006484"/>
    </source>
</evidence>
<dbReference type="SMART" id="SM00822">
    <property type="entry name" value="PKS_KR"/>
    <property type="match status" value="1"/>
</dbReference>
<evidence type="ECO:0000256" key="1">
    <source>
        <dbReference type="ARBA" id="ARBA00004924"/>
    </source>
</evidence>
<dbReference type="PROSITE" id="PS00061">
    <property type="entry name" value="ADH_SHORT"/>
    <property type="match status" value="1"/>
</dbReference>
<dbReference type="InterPro" id="IPR020904">
    <property type="entry name" value="Sc_DH/Rdtase_CS"/>
</dbReference>
<evidence type="ECO:0000256" key="4">
    <source>
        <dbReference type="ARBA" id="ARBA00023027"/>
    </source>
</evidence>
<evidence type="ECO:0000259" key="10">
    <source>
        <dbReference type="SMART" id="SM00822"/>
    </source>
</evidence>
<dbReference type="GO" id="GO:0008667">
    <property type="term" value="F:2,3-dihydro-2,3-dihydroxybenzoate dehydrogenase activity"/>
    <property type="evidence" value="ECO:0007669"/>
    <property type="project" value="UniProtKB-UniRule"/>
</dbReference>
<evidence type="ECO:0000313" key="12">
    <source>
        <dbReference type="Proteomes" id="UP000275401"/>
    </source>
</evidence>
<comment type="catalytic activity">
    <reaction evidence="5">
        <text>(2S,3S)-2,3-dihydroxy-2,3-dihydrobenzoate + NAD(+) = 2,3-dihydroxybenzoate + NADH + H(+)</text>
        <dbReference type="Rhea" id="RHEA:23824"/>
        <dbReference type="ChEBI" id="CHEBI:15378"/>
        <dbReference type="ChEBI" id="CHEBI:36654"/>
        <dbReference type="ChEBI" id="CHEBI:57540"/>
        <dbReference type="ChEBI" id="CHEBI:57945"/>
        <dbReference type="ChEBI" id="CHEBI:58764"/>
        <dbReference type="EC" id="1.3.1.28"/>
    </reaction>
</comment>
<feature type="domain" description="Ketoreductase" evidence="10">
    <location>
        <begin position="13"/>
        <end position="183"/>
    </location>
</feature>
<dbReference type="PRINTS" id="PR00080">
    <property type="entry name" value="SDRFAMILY"/>
</dbReference>
<dbReference type="EC" id="1.3.1.28" evidence="6 8"/>